<accession>A0A2V1MX65</accession>
<feature type="transmembrane region" description="Helical" evidence="5">
    <location>
        <begin position="261"/>
        <end position="285"/>
    </location>
</feature>
<feature type="transmembrane region" description="Helical" evidence="5">
    <location>
        <begin position="105"/>
        <end position="124"/>
    </location>
</feature>
<organism evidence="7 8">
    <name type="scientific">Levilactobacillus bambusae</name>
    <dbReference type="NCBI Taxonomy" id="2024736"/>
    <lineage>
        <taxon>Bacteria</taxon>
        <taxon>Bacillati</taxon>
        <taxon>Bacillota</taxon>
        <taxon>Bacilli</taxon>
        <taxon>Lactobacillales</taxon>
        <taxon>Lactobacillaceae</taxon>
        <taxon>Levilactobacillus</taxon>
    </lineage>
</organism>
<keyword evidence="3 5" id="KW-1133">Transmembrane helix</keyword>
<feature type="transmembrane region" description="Helical" evidence="5">
    <location>
        <begin position="131"/>
        <end position="149"/>
    </location>
</feature>
<dbReference type="PANTHER" id="PTHR37422:SF13">
    <property type="entry name" value="LIPOPOLYSACCHARIDE BIOSYNTHESIS PROTEIN PA4999-RELATED"/>
    <property type="match status" value="1"/>
</dbReference>
<dbReference type="PROSITE" id="PS51257">
    <property type="entry name" value="PROKAR_LIPOPROTEIN"/>
    <property type="match status" value="1"/>
</dbReference>
<dbReference type="PANTHER" id="PTHR37422">
    <property type="entry name" value="TEICHURONIC ACID BIOSYNTHESIS PROTEIN TUAE"/>
    <property type="match status" value="1"/>
</dbReference>
<gene>
    <name evidence="7" type="ORF">DCM90_07555</name>
</gene>
<dbReference type="InterPro" id="IPR007016">
    <property type="entry name" value="O-antigen_ligase-rel_domated"/>
</dbReference>
<evidence type="ECO:0000256" key="2">
    <source>
        <dbReference type="ARBA" id="ARBA00022692"/>
    </source>
</evidence>
<proteinExistence type="predicted"/>
<feature type="transmembrane region" description="Helical" evidence="5">
    <location>
        <begin position="39"/>
        <end position="59"/>
    </location>
</feature>
<name>A0A2V1MX65_9LACO</name>
<feature type="transmembrane region" description="Helical" evidence="5">
    <location>
        <begin position="222"/>
        <end position="255"/>
    </location>
</feature>
<protein>
    <recommendedName>
        <fullName evidence="6">O-antigen ligase-related domain-containing protein</fullName>
    </recommendedName>
</protein>
<comment type="caution">
    <text evidence="7">The sequence shown here is derived from an EMBL/GenBank/DDBJ whole genome shotgun (WGS) entry which is preliminary data.</text>
</comment>
<keyword evidence="8" id="KW-1185">Reference proteome</keyword>
<dbReference type="GO" id="GO:0016020">
    <property type="term" value="C:membrane"/>
    <property type="evidence" value="ECO:0007669"/>
    <property type="project" value="UniProtKB-SubCell"/>
</dbReference>
<keyword evidence="2 5" id="KW-0812">Transmembrane</keyword>
<feature type="transmembrane region" description="Helical" evidence="5">
    <location>
        <begin position="12"/>
        <end position="33"/>
    </location>
</feature>
<comment type="subcellular location">
    <subcellularLocation>
        <location evidence="1">Membrane</location>
        <topology evidence="1">Multi-pass membrane protein</topology>
    </subcellularLocation>
</comment>
<dbReference type="AlphaFoldDB" id="A0A2V1MX65"/>
<sequence>MCISMAKLTHGMTTGFAFLLGLFACTDSVYLILVGQTPILWVYVVALMLLLWVGMTDRSRLVTALSRVSPWYWAFLVVCFFSIIPMTAIFIYQPTIMRSFFNGQISLWLATGVYLAVLCLPDRLPTIFRGVWWGIVINVFWSVGQYVFWRGGQFFSLYTWFPQANYLVSLPWSAQQTQDADVSFITAYRASGLFLETSYYVVFLIAALVVTLYFQRLTLGKWLVILMMLSFLVISRSANTVLLVVLLVMYCWLMWDRRHDGSSVLLAAQLIIVGGLLVIGLVILAPKMGRVMTENDVWGAVKESLQTLDLRDQGNQERYQNMQIALGQYQDHWFGVGYNMLSSYLELNAGPQLKTTSAFNWFINLLLEVGPLGLLVYVCMMVNWIWRTWARGRLGKLTSLTLIAICAVQFANGVKLFPIFMIIFAVASLLVKPGREPLPDVNPS</sequence>
<feature type="transmembrane region" description="Helical" evidence="5">
    <location>
        <begin position="398"/>
        <end position="431"/>
    </location>
</feature>
<dbReference type="Proteomes" id="UP000245080">
    <property type="component" value="Unassembled WGS sequence"/>
</dbReference>
<feature type="transmembrane region" description="Helical" evidence="5">
    <location>
        <begin position="71"/>
        <end position="93"/>
    </location>
</feature>
<dbReference type="OrthoDB" id="10016045at2"/>
<reference evidence="7 8" key="1">
    <citation type="journal article" date="2018" name="Int. J. Syst. Evol. Microbiol.">
        <title>Lactobacillus bambusae sp. nov., isolated from a traditional fermented Ma-bamboo shoots of Taiwan.</title>
        <authorList>
            <person name="Wang L.-T."/>
        </authorList>
    </citation>
    <scope>NUCLEOTIDE SEQUENCE [LARGE SCALE GENOMIC DNA]</scope>
    <source>
        <strain evidence="7 8">BS-W1</strain>
    </source>
</reference>
<feature type="domain" description="O-antigen ligase-related" evidence="6">
    <location>
        <begin position="224"/>
        <end position="378"/>
    </location>
</feature>
<evidence type="ECO:0000256" key="4">
    <source>
        <dbReference type="ARBA" id="ARBA00023136"/>
    </source>
</evidence>
<dbReference type="Pfam" id="PF04932">
    <property type="entry name" value="Wzy_C"/>
    <property type="match status" value="1"/>
</dbReference>
<feature type="transmembrane region" description="Helical" evidence="5">
    <location>
        <begin position="361"/>
        <end position="386"/>
    </location>
</feature>
<keyword evidence="4 5" id="KW-0472">Membrane</keyword>
<evidence type="ECO:0000256" key="5">
    <source>
        <dbReference type="SAM" id="Phobius"/>
    </source>
</evidence>
<dbReference type="EMBL" id="QCXQ01000005">
    <property type="protein sequence ID" value="PWF99663.1"/>
    <property type="molecule type" value="Genomic_DNA"/>
</dbReference>
<evidence type="ECO:0000256" key="1">
    <source>
        <dbReference type="ARBA" id="ARBA00004141"/>
    </source>
</evidence>
<evidence type="ECO:0000313" key="7">
    <source>
        <dbReference type="EMBL" id="PWF99663.1"/>
    </source>
</evidence>
<evidence type="ECO:0000256" key="3">
    <source>
        <dbReference type="ARBA" id="ARBA00022989"/>
    </source>
</evidence>
<feature type="transmembrane region" description="Helical" evidence="5">
    <location>
        <begin position="197"/>
        <end position="215"/>
    </location>
</feature>
<evidence type="ECO:0000313" key="8">
    <source>
        <dbReference type="Proteomes" id="UP000245080"/>
    </source>
</evidence>
<evidence type="ECO:0000259" key="6">
    <source>
        <dbReference type="Pfam" id="PF04932"/>
    </source>
</evidence>
<dbReference type="InterPro" id="IPR051533">
    <property type="entry name" value="WaaL-like"/>
</dbReference>